<dbReference type="InterPro" id="IPR001173">
    <property type="entry name" value="Glyco_trans_2-like"/>
</dbReference>
<feature type="transmembrane region" description="Helical" evidence="1">
    <location>
        <begin position="291"/>
        <end position="309"/>
    </location>
</feature>
<dbReference type="InterPro" id="IPR029044">
    <property type="entry name" value="Nucleotide-diphossugar_trans"/>
</dbReference>
<accession>A0A238V8W5</accession>
<dbReference type="GO" id="GO:0016758">
    <property type="term" value="F:hexosyltransferase activity"/>
    <property type="evidence" value="ECO:0007669"/>
    <property type="project" value="UniProtKB-ARBA"/>
</dbReference>
<evidence type="ECO:0000256" key="1">
    <source>
        <dbReference type="SAM" id="Phobius"/>
    </source>
</evidence>
<dbReference type="Pfam" id="PF00535">
    <property type="entry name" value="Glycos_transf_2"/>
    <property type="match status" value="1"/>
</dbReference>
<keyword evidence="1" id="KW-0472">Membrane</keyword>
<sequence length="342" mass="39357">MYKFKVGFFYIVLIKTVILDFLKKLLVELQFSIIVPVYNRPQEIEELLASLTKQTYQKNFEIVIVEDGSENISKEIVDSYSKELSIKYFLKENTGAGASRNFGMQHATGNYFIIFDSDCLIPENYLVEVEKALTTNYTDAFGGADAAHESFTTVQKAINYSMTSFFTTGGIRGSKKAVDKFQPRSFNLGISKKAFEATKGFSKMKIGEDIDLTFRLWEHNFETQFIENAFVYHKRRSTFQQFFKQTFAFGNGRPFLNKKYPNTAKITYWFPSLFITSLFSAILFYMLGIKLFLGFFAIYFIVIFLDSLIKNKNLSVAFYSIITTLIQFFGYGLGFIKGLLTE</sequence>
<dbReference type="PANTHER" id="PTHR22916:SF64">
    <property type="entry name" value="TRANSFERASE, PUTATIVE-RELATED"/>
    <property type="match status" value="1"/>
</dbReference>
<organism evidence="3 4">
    <name type="scientific">Lutibacter flavus</name>
    <dbReference type="NCBI Taxonomy" id="691689"/>
    <lineage>
        <taxon>Bacteria</taxon>
        <taxon>Pseudomonadati</taxon>
        <taxon>Bacteroidota</taxon>
        <taxon>Flavobacteriia</taxon>
        <taxon>Flavobacteriales</taxon>
        <taxon>Flavobacteriaceae</taxon>
        <taxon>Lutibacter</taxon>
    </lineage>
</organism>
<name>A0A238V8W5_9FLAO</name>
<dbReference type="PANTHER" id="PTHR22916">
    <property type="entry name" value="GLYCOSYLTRANSFERASE"/>
    <property type="match status" value="1"/>
</dbReference>
<dbReference type="AlphaFoldDB" id="A0A238V8W5"/>
<dbReference type="EMBL" id="FZNX01000001">
    <property type="protein sequence ID" value="SNR30686.1"/>
    <property type="molecule type" value="Genomic_DNA"/>
</dbReference>
<keyword evidence="1" id="KW-0812">Transmembrane</keyword>
<gene>
    <name evidence="3" type="ORF">SAMN04488111_0106</name>
</gene>
<proteinExistence type="predicted"/>
<keyword evidence="3" id="KW-0808">Transferase</keyword>
<dbReference type="Gene3D" id="3.90.550.10">
    <property type="entry name" value="Spore Coat Polysaccharide Biosynthesis Protein SpsA, Chain A"/>
    <property type="match status" value="1"/>
</dbReference>
<evidence type="ECO:0000313" key="3">
    <source>
        <dbReference type="EMBL" id="SNR30686.1"/>
    </source>
</evidence>
<dbReference type="Proteomes" id="UP000198412">
    <property type="component" value="Unassembled WGS sequence"/>
</dbReference>
<feature type="domain" description="Glycosyltransferase 2-like" evidence="2">
    <location>
        <begin position="32"/>
        <end position="163"/>
    </location>
</feature>
<keyword evidence="1" id="KW-1133">Transmembrane helix</keyword>
<protein>
    <submittedName>
        <fullName evidence="3">Glycosyl transferase family 2</fullName>
    </submittedName>
</protein>
<feature type="transmembrane region" description="Helical" evidence="1">
    <location>
        <begin position="316"/>
        <end position="336"/>
    </location>
</feature>
<evidence type="ECO:0000259" key="2">
    <source>
        <dbReference type="Pfam" id="PF00535"/>
    </source>
</evidence>
<dbReference type="SUPFAM" id="SSF53448">
    <property type="entry name" value="Nucleotide-diphospho-sugar transferases"/>
    <property type="match status" value="1"/>
</dbReference>
<evidence type="ECO:0000313" key="4">
    <source>
        <dbReference type="Proteomes" id="UP000198412"/>
    </source>
</evidence>
<keyword evidence="4" id="KW-1185">Reference proteome</keyword>
<reference evidence="4" key="1">
    <citation type="submission" date="2017-06" db="EMBL/GenBank/DDBJ databases">
        <authorList>
            <person name="Varghese N."/>
            <person name="Submissions S."/>
        </authorList>
    </citation>
    <scope>NUCLEOTIDE SEQUENCE [LARGE SCALE GENOMIC DNA]</scope>
    <source>
        <strain evidence="4">DSM 27993</strain>
    </source>
</reference>